<evidence type="ECO:0000313" key="2">
    <source>
        <dbReference type="EMBL" id="SNT12509.1"/>
    </source>
</evidence>
<sequence>MRRTGRLRRSPILAGVITPDWERRIADLWAAFDEYEPAGFLTAVEALTGELPPGDAVAEYELASAHDAIGDEARAAVHYERAFAAGLDGTRRREAAVQYASTLRNLGRAEESAALLTAEREAVSDALDDAVTAFLALALTDLGREREAVSLALGALSRHLPQYNRSVAGYATALMPDEAAG</sequence>
<name>A0A239K4E5_9ACTN</name>
<proteinExistence type="predicted"/>
<dbReference type="OrthoDB" id="193829at2"/>
<dbReference type="Proteomes" id="UP000198318">
    <property type="component" value="Unassembled WGS sequence"/>
</dbReference>
<dbReference type="Gene3D" id="1.25.40.10">
    <property type="entry name" value="Tetratricopeptide repeat domain"/>
    <property type="match status" value="1"/>
</dbReference>
<dbReference type="Pfam" id="PF12688">
    <property type="entry name" value="TPR_5"/>
    <property type="match status" value="1"/>
</dbReference>
<dbReference type="EMBL" id="FZOR01000016">
    <property type="protein sequence ID" value="SNT12509.1"/>
    <property type="molecule type" value="Genomic_DNA"/>
</dbReference>
<dbReference type="InterPro" id="IPR041656">
    <property type="entry name" value="TPR_5"/>
</dbReference>
<dbReference type="InterPro" id="IPR011990">
    <property type="entry name" value="TPR-like_helical_dom_sf"/>
</dbReference>
<protein>
    <submittedName>
        <fullName evidence="2">Tetratrico peptide repeat-containing protein</fullName>
    </submittedName>
</protein>
<reference evidence="2 3" key="1">
    <citation type="submission" date="2017-06" db="EMBL/GenBank/DDBJ databases">
        <authorList>
            <person name="Kim H.J."/>
            <person name="Triplett B.A."/>
        </authorList>
    </citation>
    <scope>NUCLEOTIDE SEQUENCE [LARGE SCALE GENOMIC DNA]</scope>
    <source>
        <strain evidence="2 3">DSM 44715</strain>
    </source>
</reference>
<dbReference type="AlphaFoldDB" id="A0A239K4E5"/>
<accession>A0A239K4E5</accession>
<feature type="domain" description="Tetratrico peptide repeat group 5" evidence="1">
    <location>
        <begin position="57"/>
        <end position="174"/>
    </location>
</feature>
<evidence type="ECO:0000313" key="3">
    <source>
        <dbReference type="Proteomes" id="UP000198318"/>
    </source>
</evidence>
<keyword evidence="3" id="KW-1185">Reference proteome</keyword>
<organism evidence="2 3">
    <name type="scientific">Actinomadura meyerae</name>
    <dbReference type="NCBI Taxonomy" id="240840"/>
    <lineage>
        <taxon>Bacteria</taxon>
        <taxon>Bacillati</taxon>
        <taxon>Actinomycetota</taxon>
        <taxon>Actinomycetes</taxon>
        <taxon>Streptosporangiales</taxon>
        <taxon>Thermomonosporaceae</taxon>
        <taxon>Actinomadura</taxon>
    </lineage>
</organism>
<evidence type="ECO:0000259" key="1">
    <source>
        <dbReference type="Pfam" id="PF12688"/>
    </source>
</evidence>
<gene>
    <name evidence="2" type="ORF">SAMN05443665_1016149</name>
</gene>
<dbReference type="SUPFAM" id="SSF48452">
    <property type="entry name" value="TPR-like"/>
    <property type="match status" value="1"/>
</dbReference>